<evidence type="ECO:0000313" key="2">
    <source>
        <dbReference type="Proteomes" id="UP001357437"/>
    </source>
</evidence>
<proteinExistence type="predicted"/>
<reference evidence="1 2" key="1">
    <citation type="submission" date="2024-01" db="EMBL/GenBank/DDBJ databases">
        <title>Comparative Genomics of Leclercia adecarboxylata Strains Isolated from Several Sources.</title>
        <authorList>
            <person name="Yescas-Zazueta V."/>
            <person name="Balbuena-Alonso M.G."/>
            <person name="Valencia D."/>
            <person name="Mendez-Pfeiffer P.A."/>
            <person name="Ballesteros-Monrreal M.G."/>
            <person name="Rocha-Gracia R.D.C."/>
            <person name="Barrios-Villa E."/>
        </authorList>
    </citation>
    <scope>NUCLEOTIDE SEQUENCE [LARGE SCALE GENOMIC DNA]</scope>
    <source>
        <strain evidence="1 2">33MEM</strain>
    </source>
</reference>
<name>A0ABU6ICC7_9ENTR</name>
<dbReference type="Proteomes" id="UP001357437">
    <property type="component" value="Unassembled WGS sequence"/>
</dbReference>
<accession>A0ABU6ICC7</accession>
<gene>
    <name evidence="1" type="ORF">VOF76_24305</name>
</gene>
<dbReference type="EMBL" id="JAYMCU010000118">
    <property type="protein sequence ID" value="MEC3939255.1"/>
    <property type="molecule type" value="Genomic_DNA"/>
</dbReference>
<sequence length="80" mass="9063">MSQSALAVELDLTDEELDSIPLAPEDLGENTGHSGDMVYEYYFYVPDTTPEEILQKKGWKIGDCIYVSLNVFDEPDRDTE</sequence>
<keyword evidence="2" id="KW-1185">Reference proteome</keyword>
<dbReference type="RefSeq" id="WP_150870554.1">
    <property type="nucleotide sequence ID" value="NZ_CBCYJT010000036.1"/>
</dbReference>
<protein>
    <recommendedName>
        <fullName evidence="3">PASTA domain-containing protein</fullName>
    </recommendedName>
</protein>
<evidence type="ECO:0000313" key="1">
    <source>
        <dbReference type="EMBL" id="MEC3939255.1"/>
    </source>
</evidence>
<organism evidence="1 2">
    <name type="scientific">Leclercia adecarboxylata</name>
    <dbReference type="NCBI Taxonomy" id="83655"/>
    <lineage>
        <taxon>Bacteria</taxon>
        <taxon>Pseudomonadati</taxon>
        <taxon>Pseudomonadota</taxon>
        <taxon>Gammaproteobacteria</taxon>
        <taxon>Enterobacterales</taxon>
        <taxon>Enterobacteriaceae</taxon>
        <taxon>Leclercia</taxon>
    </lineage>
</organism>
<evidence type="ECO:0008006" key="3">
    <source>
        <dbReference type="Google" id="ProtNLM"/>
    </source>
</evidence>
<comment type="caution">
    <text evidence="1">The sequence shown here is derived from an EMBL/GenBank/DDBJ whole genome shotgun (WGS) entry which is preliminary data.</text>
</comment>